<feature type="compositionally biased region" description="Gly residues" evidence="1">
    <location>
        <begin position="76"/>
        <end position="85"/>
    </location>
</feature>
<name>A0ABN8XZ85_RANTA</name>
<sequence>MMPEGRRQVGHPNLFRDRSPEMIQDPIQFAPGVRPHPYSLQKIQNQKKNKTKKDSEPAGVEEEYPQLRGPPILMGPGLGRPGKNGGNQTSIITAPVSPRATRSPEKTYTEKVHAAIRTCSGFPSGRQGARAMWVVGRPTGLIPLE</sequence>
<organism evidence="2 3">
    <name type="scientific">Rangifer tarandus platyrhynchus</name>
    <name type="common">Svalbard reindeer</name>
    <dbReference type="NCBI Taxonomy" id="3082113"/>
    <lineage>
        <taxon>Eukaryota</taxon>
        <taxon>Metazoa</taxon>
        <taxon>Chordata</taxon>
        <taxon>Craniata</taxon>
        <taxon>Vertebrata</taxon>
        <taxon>Euteleostomi</taxon>
        <taxon>Mammalia</taxon>
        <taxon>Eutheria</taxon>
        <taxon>Laurasiatheria</taxon>
        <taxon>Artiodactyla</taxon>
        <taxon>Ruminantia</taxon>
        <taxon>Pecora</taxon>
        <taxon>Cervidae</taxon>
        <taxon>Odocoileinae</taxon>
        <taxon>Rangifer</taxon>
    </lineage>
</organism>
<keyword evidence="3" id="KW-1185">Reference proteome</keyword>
<dbReference type="EMBL" id="OX459947">
    <property type="protein sequence ID" value="CAI9154329.1"/>
    <property type="molecule type" value="Genomic_DNA"/>
</dbReference>
<feature type="region of interest" description="Disordered" evidence="1">
    <location>
        <begin position="1"/>
        <end position="108"/>
    </location>
</feature>
<gene>
    <name evidence="2" type="ORF">MRATA1EN1_LOCUS3291</name>
</gene>
<reference evidence="2" key="1">
    <citation type="submission" date="2023-04" db="EMBL/GenBank/DDBJ databases">
        <authorList>
            <consortium name="ELIXIR-Norway"/>
        </authorList>
    </citation>
    <scope>NUCLEOTIDE SEQUENCE [LARGE SCALE GENOMIC DNA]</scope>
</reference>
<evidence type="ECO:0000313" key="3">
    <source>
        <dbReference type="Proteomes" id="UP001176941"/>
    </source>
</evidence>
<dbReference type="Proteomes" id="UP001176941">
    <property type="component" value="Chromosome 11"/>
</dbReference>
<accession>A0ABN8XZ85</accession>
<proteinExistence type="predicted"/>
<evidence type="ECO:0000256" key="1">
    <source>
        <dbReference type="SAM" id="MobiDB-lite"/>
    </source>
</evidence>
<evidence type="ECO:0000313" key="2">
    <source>
        <dbReference type="EMBL" id="CAI9154329.1"/>
    </source>
</evidence>
<protein>
    <submittedName>
        <fullName evidence="2">Uncharacterized protein</fullName>
    </submittedName>
</protein>